<evidence type="ECO:0000313" key="2">
    <source>
        <dbReference type="Proteomes" id="UP000018747"/>
    </source>
</evidence>
<dbReference type="Proteomes" id="UP000018747">
    <property type="component" value="Unassembled WGS sequence"/>
</dbReference>
<proteinExistence type="predicted"/>
<organism evidence="1 2">
    <name type="scientific">Leptospira alexanderi serovar Manhao 3 str. L 60</name>
    <dbReference type="NCBI Taxonomy" id="1049759"/>
    <lineage>
        <taxon>Bacteria</taxon>
        <taxon>Pseudomonadati</taxon>
        <taxon>Spirochaetota</taxon>
        <taxon>Spirochaetia</taxon>
        <taxon>Leptospirales</taxon>
        <taxon>Leptospiraceae</taxon>
        <taxon>Leptospira</taxon>
    </lineage>
</organism>
<comment type="caution">
    <text evidence="1">The sequence shown here is derived from an EMBL/GenBank/DDBJ whole genome shotgun (WGS) entry which is preliminary data.</text>
</comment>
<gene>
    <name evidence="1" type="ORF">LEP1GSC062_2871</name>
</gene>
<protein>
    <submittedName>
        <fullName evidence="1">Uncharacterized protein</fullName>
    </submittedName>
</protein>
<evidence type="ECO:0000313" key="1">
    <source>
        <dbReference type="EMBL" id="EQA62668.1"/>
    </source>
</evidence>
<keyword evidence="2" id="KW-1185">Reference proteome</keyword>
<reference evidence="1" key="1">
    <citation type="submission" date="2013-05" db="EMBL/GenBank/DDBJ databases">
        <authorList>
            <person name="Harkins D.M."/>
            <person name="Durkin A.S."/>
            <person name="Brinkac L.M."/>
            <person name="Haft D.H."/>
            <person name="Selengut J.D."/>
            <person name="Sanka R."/>
            <person name="DePew J."/>
            <person name="Purushe J."/>
            <person name="Hartskeerl R.A."/>
            <person name="Ahmed A."/>
            <person name="van der Linden H."/>
            <person name="Goris M.G.A."/>
            <person name="Vinetz J.M."/>
            <person name="Sutton G.G."/>
            <person name="Nierman W.C."/>
            <person name="Fouts D.E."/>
        </authorList>
    </citation>
    <scope>NUCLEOTIDE SEQUENCE [LARGE SCALE GENOMIC DNA]</scope>
    <source>
        <strain evidence="1">L 60</strain>
    </source>
</reference>
<name>V6IE72_9LEPT</name>
<accession>V6IE72</accession>
<sequence length="40" mass="4808">MVEFWRIESVASIFDKDNVSKGTEMTRSFFRKTNPILRRN</sequence>
<dbReference type="AlphaFoldDB" id="V6IE72"/>
<dbReference type="EMBL" id="AHMT02000029">
    <property type="protein sequence ID" value="EQA62668.1"/>
    <property type="molecule type" value="Genomic_DNA"/>
</dbReference>